<evidence type="ECO:0000313" key="4">
    <source>
        <dbReference type="Proteomes" id="UP000807353"/>
    </source>
</evidence>
<dbReference type="InterPro" id="IPR045339">
    <property type="entry name" value="DUF6534"/>
</dbReference>
<keyword evidence="1" id="KW-1133">Transmembrane helix</keyword>
<evidence type="ECO:0000313" key="3">
    <source>
        <dbReference type="EMBL" id="KAF9457982.1"/>
    </source>
</evidence>
<comment type="caution">
    <text evidence="3">The sequence shown here is derived from an EMBL/GenBank/DDBJ whole genome shotgun (WGS) entry which is preliminary data.</text>
</comment>
<dbReference type="Pfam" id="PF20152">
    <property type="entry name" value="DUF6534"/>
    <property type="match status" value="1"/>
</dbReference>
<accession>A0A9P5XUH9</accession>
<feature type="transmembrane region" description="Helical" evidence="1">
    <location>
        <begin position="155"/>
        <end position="180"/>
    </location>
</feature>
<name>A0A9P5XUH9_9AGAR</name>
<dbReference type="Proteomes" id="UP000807353">
    <property type="component" value="Unassembled WGS sequence"/>
</dbReference>
<feature type="domain" description="DUF6534" evidence="2">
    <location>
        <begin position="203"/>
        <end position="285"/>
    </location>
</feature>
<reference evidence="3" key="1">
    <citation type="submission" date="2020-11" db="EMBL/GenBank/DDBJ databases">
        <authorList>
            <consortium name="DOE Joint Genome Institute"/>
            <person name="Ahrendt S."/>
            <person name="Riley R."/>
            <person name="Andreopoulos W."/>
            <person name="Labutti K."/>
            <person name="Pangilinan J."/>
            <person name="Ruiz-Duenas F.J."/>
            <person name="Barrasa J.M."/>
            <person name="Sanchez-Garcia M."/>
            <person name="Camarero S."/>
            <person name="Miyauchi S."/>
            <person name="Serrano A."/>
            <person name="Linde D."/>
            <person name="Babiker R."/>
            <person name="Drula E."/>
            <person name="Ayuso-Fernandez I."/>
            <person name="Pacheco R."/>
            <person name="Padilla G."/>
            <person name="Ferreira P."/>
            <person name="Barriuso J."/>
            <person name="Kellner H."/>
            <person name="Castanera R."/>
            <person name="Alfaro M."/>
            <person name="Ramirez L."/>
            <person name="Pisabarro A.G."/>
            <person name="Kuo A."/>
            <person name="Tritt A."/>
            <person name="Lipzen A."/>
            <person name="He G."/>
            <person name="Yan M."/>
            <person name="Ng V."/>
            <person name="Cullen D."/>
            <person name="Martin F."/>
            <person name="Rosso M.-N."/>
            <person name="Henrissat B."/>
            <person name="Hibbett D."/>
            <person name="Martinez A.T."/>
            <person name="Grigoriev I.V."/>
        </authorList>
    </citation>
    <scope>NUCLEOTIDE SEQUENCE</scope>
    <source>
        <strain evidence="3">CBS 247.69</strain>
    </source>
</reference>
<protein>
    <recommendedName>
        <fullName evidence="2">DUF6534 domain-containing protein</fullName>
    </recommendedName>
</protein>
<proteinExistence type="predicted"/>
<evidence type="ECO:0000259" key="2">
    <source>
        <dbReference type="Pfam" id="PF20152"/>
    </source>
</evidence>
<dbReference type="OrthoDB" id="3070057at2759"/>
<keyword evidence="1" id="KW-0472">Membrane</keyword>
<feature type="transmembrane region" description="Helical" evidence="1">
    <location>
        <begin position="192"/>
        <end position="214"/>
    </location>
</feature>
<feature type="transmembrane region" description="Helical" evidence="1">
    <location>
        <begin position="122"/>
        <end position="143"/>
    </location>
</feature>
<dbReference type="PANTHER" id="PTHR40465">
    <property type="entry name" value="CHROMOSOME 1, WHOLE GENOME SHOTGUN SEQUENCE"/>
    <property type="match status" value="1"/>
</dbReference>
<organism evidence="3 4">
    <name type="scientific">Collybia nuda</name>
    <dbReference type="NCBI Taxonomy" id="64659"/>
    <lineage>
        <taxon>Eukaryota</taxon>
        <taxon>Fungi</taxon>
        <taxon>Dikarya</taxon>
        <taxon>Basidiomycota</taxon>
        <taxon>Agaricomycotina</taxon>
        <taxon>Agaricomycetes</taxon>
        <taxon>Agaricomycetidae</taxon>
        <taxon>Agaricales</taxon>
        <taxon>Tricholomatineae</taxon>
        <taxon>Clitocybaceae</taxon>
        <taxon>Collybia</taxon>
    </lineage>
</organism>
<dbReference type="PANTHER" id="PTHR40465:SF1">
    <property type="entry name" value="DUF6534 DOMAIN-CONTAINING PROTEIN"/>
    <property type="match status" value="1"/>
</dbReference>
<dbReference type="AlphaFoldDB" id="A0A9P5XUH9"/>
<dbReference type="EMBL" id="MU150353">
    <property type="protein sequence ID" value="KAF9457982.1"/>
    <property type="molecule type" value="Genomic_DNA"/>
</dbReference>
<feature type="transmembrane region" description="Helical" evidence="1">
    <location>
        <begin position="50"/>
        <end position="72"/>
    </location>
</feature>
<feature type="transmembrane region" description="Helical" evidence="1">
    <location>
        <begin position="235"/>
        <end position="257"/>
    </location>
</feature>
<feature type="transmembrane region" description="Helical" evidence="1">
    <location>
        <begin position="84"/>
        <end position="102"/>
    </location>
</feature>
<evidence type="ECO:0000256" key="1">
    <source>
        <dbReference type="SAM" id="Phobius"/>
    </source>
</evidence>
<keyword evidence="1" id="KW-0812">Transmembrane</keyword>
<keyword evidence="4" id="KW-1185">Reference proteome</keyword>
<feature type="transmembrane region" description="Helical" evidence="1">
    <location>
        <begin position="263"/>
        <end position="282"/>
    </location>
</feature>
<gene>
    <name evidence="3" type="ORF">BDZ94DRAFT_1313719</name>
</gene>
<sequence>MAACRLKTTYNINSKNTCEDAAEKLRGLDGSNMSVLAPAIQFTTGVVGPMLLGTMINFGLYGILCVQIHTYYMTLPNDRTILKIIVYGCFTIETCQTLLIGIDGYDLFVRHLGEISTLDKPRLYWFSSAILGGIVATIGQLLYSYRLWVILRSWIVLISVIILSICASVMQITTGVMVYFSGRISSVFSECFLISMIYFAVNTLCDIEIAGFILSRQHPIVNNRLRYRVKHLIKLIIETGSVIGITHIVCFVLYIFYMNTTYFIVPYMMLSKLYSNTLVLMLNNRVVVPGSRNDMDTDNFGMSLWGPSTVPLSHIQSTTYPEGSRSGLDDIGLTIRRSQEILDLPEVTEAASQRHDRDTC</sequence>